<keyword evidence="6" id="KW-0175">Coiled coil</keyword>
<dbReference type="SUPFAM" id="SSF47384">
    <property type="entry name" value="Homodimeric domain of signal transducing histidine kinase"/>
    <property type="match status" value="1"/>
</dbReference>
<feature type="domain" description="Histidine kinase" evidence="9">
    <location>
        <begin position="389"/>
        <end position="607"/>
    </location>
</feature>
<dbReference type="Gene3D" id="1.10.287.130">
    <property type="match status" value="1"/>
</dbReference>
<keyword evidence="8" id="KW-1133">Transmembrane helix</keyword>
<dbReference type="PROSITE" id="PS50109">
    <property type="entry name" value="HIS_KIN"/>
    <property type="match status" value="1"/>
</dbReference>
<accession>A0A1M6GF17</accession>
<dbReference type="SMART" id="SM00388">
    <property type="entry name" value="HisKA"/>
    <property type="match status" value="1"/>
</dbReference>
<feature type="region of interest" description="Disordered" evidence="7">
    <location>
        <begin position="202"/>
        <end position="237"/>
    </location>
</feature>
<dbReference type="RefSeq" id="WP_084549523.1">
    <property type="nucleotide sequence ID" value="NZ_FQYP01000005.1"/>
</dbReference>
<dbReference type="InterPro" id="IPR003594">
    <property type="entry name" value="HATPase_dom"/>
</dbReference>
<dbReference type="PANTHER" id="PTHR43304">
    <property type="entry name" value="PHYTOCHROME-LIKE PROTEIN CPH1"/>
    <property type="match status" value="1"/>
</dbReference>
<proteinExistence type="predicted"/>
<dbReference type="AlphaFoldDB" id="A0A1M6GF17"/>
<dbReference type="InterPro" id="IPR003661">
    <property type="entry name" value="HisK_dim/P_dom"/>
</dbReference>
<evidence type="ECO:0000313" key="10">
    <source>
        <dbReference type="EMBL" id="SHJ08453.1"/>
    </source>
</evidence>
<protein>
    <recommendedName>
        <fullName evidence="2">histidine kinase</fullName>
        <ecNumber evidence="2">2.7.13.3</ecNumber>
    </recommendedName>
</protein>
<keyword evidence="4" id="KW-0808">Transferase</keyword>
<reference evidence="11" key="1">
    <citation type="submission" date="2016-11" db="EMBL/GenBank/DDBJ databases">
        <authorList>
            <person name="Varghese N."/>
            <person name="Submissions S."/>
        </authorList>
    </citation>
    <scope>NUCLEOTIDE SEQUENCE [LARGE SCALE GENOMIC DNA]</scope>
    <source>
        <strain evidence="11">DSM 22623</strain>
    </source>
</reference>
<gene>
    <name evidence="10" type="ORF">SAMN04488508_105242</name>
</gene>
<dbReference type="InterPro" id="IPR004358">
    <property type="entry name" value="Sig_transdc_His_kin-like_C"/>
</dbReference>
<evidence type="ECO:0000259" key="9">
    <source>
        <dbReference type="PROSITE" id="PS50109"/>
    </source>
</evidence>
<feature type="coiled-coil region" evidence="6">
    <location>
        <begin position="268"/>
        <end position="327"/>
    </location>
</feature>
<evidence type="ECO:0000256" key="3">
    <source>
        <dbReference type="ARBA" id="ARBA00022553"/>
    </source>
</evidence>
<dbReference type="InterPro" id="IPR025293">
    <property type="entry name" value="YfiR/HmsC-like"/>
</dbReference>
<evidence type="ECO:0000256" key="6">
    <source>
        <dbReference type="SAM" id="Coils"/>
    </source>
</evidence>
<dbReference type="InterPro" id="IPR036890">
    <property type="entry name" value="HATPase_C_sf"/>
</dbReference>
<feature type="compositionally biased region" description="Basic and acidic residues" evidence="7">
    <location>
        <begin position="202"/>
        <end position="226"/>
    </location>
</feature>
<evidence type="ECO:0000256" key="7">
    <source>
        <dbReference type="SAM" id="MobiDB-lite"/>
    </source>
</evidence>
<keyword evidence="3" id="KW-0597">Phosphoprotein</keyword>
<dbReference type="EC" id="2.7.13.3" evidence="2"/>
<dbReference type="InterPro" id="IPR036097">
    <property type="entry name" value="HisK_dim/P_sf"/>
</dbReference>
<dbReference type="GO" id="GO:0000155">
    <property type="term" value="F:phosphorelay sensor kinase activity"/>
    <property type="evidence" value="ECO:0007669"/>
    <property type="project" value="InterPro"/>
</dbReference>
<dbReference type="OrthoDB" id="9781208at2"/>
<evidence type="ECO:0000256" key="1">
    <source>
        <dbReference type="ARBA" id="ARBA00000085"/>
    </source>
</evidence>
<dbReference type="CDD" id="cd00082">
    <property type="entry name" value="HisKA"/>
    <property type="match status" value="1"/>
</dbReference>
<dbReference type="SUPFAM" id="SSF55874">
    <property type="entry name" value="ATPase domain of HSP90 chaperone/DNA topoisomerase II/histidine kinase"/>
    <property type="match status" value="1"/>
</dbReference>
<dbReference type="Gene3D" id="3.30.565.10">
    <property type="entry name" value="Histidine kinase-like ATPase, C-terminal domain"/>
    <property type="match status" value="1"/>
</dbReference>
<feature type="transmembrane region" description="Helical" evidence="8">
    <location>
        <begin position="330"/>
        <end position="349"/>
    </location>
</feature>
<dbReference type="Pfam" id="PF00512">
    <property type="entry name" value="HisKA"/>
    <property type="match status" value="1"/>
</dbReference>
<keyword evidence="8" id="KW-0812">Transmembrane</keyword>
<dbReference type="Proteomes" id="UP000184432">
    <property type="component" value="Unassembled WGS sequence"/>
</dbReference>
<dbReference type="FunFam" id="3.30.565.10:FF:000006">
    <property type="entry name" value="Sensor histidine kinase WalK"/>
    <property type="match status" value="1"/>
</dbReference>
<dbReference type="EMBL" id="FQYP01000005">
    <property type="protein sequence ID" value="SHJ08453.1"/>
    <property type="molecule type" value="Genomic_DNA"/>
</dbReference>
<sequence length="607" mass="70516">MMQISLRSKESIGSLLIGLCLCFFFFSKSVAQELGNEEVKRLQRAIFVFNFAQQVGWPNLEDQDSFKIGVLGPDRTTIDLSALAQKRKIFNKPVEIIRFQQVKDVKEVHLLYVNNKYNYEIYYILSKIRDKNILLVTEDYNFNASMINMVNVGDSFEYEINLSRIQNEGFTVAPSLRRYAITSSEKWKRLYKKTEKSLTEVQEENKEKESQLEDKDREIQSQKDKISNQLDELDTKKREISTQNRAIRDLYTESQIQQKKFEEKVLIEEELEKNIQDQIDYIQNQEKQINNSHQEILEQNKVLEEQKRQIEDQNKILEEQTSEIDTQKKINILLISLVALFVIAGLIIYRGYLAKKRFNKELQAKNLAIYEQSLELEAKNKELEQFAYIASHDLQEPLNTISSFIGLIAEDYGDSFDDVGKESLFFIKDASIRMKKLIDALLEYSRLGRNRDYVEIDCNKVLEELKEDLGTRIKTSGAKIIADKLPVLRGSEIEFRLLLQNLISNGIKFRGKDTTPEIKIECTKITDLSEGQKDLWKFSVQDNGIGIPEEHQERIFAIFQRLHSREEYQGTGIGLAHCKKIVESHGGKIWLNSEVGKGSTFYFTLPA</sequence>
<evidence type="ECO:0000256" key="8">
    <source>
        <dbReference type="SAM" id="Phobius"/>
    </source>
</evidence>
<evidence type="ECO:0000256" key="2">
    <source>
        <dbReference type="ARBA" id="ARBA00012438"/>
    </source>
</evidence>
<comment type="catalytic activity">
    <reaction evidence="1">
        <text>ATP + protein L-histidine = ADP + protein N-phospho-L-histidine.</text>
        <dbReference type="EC" id="2.7.13.3"/>
    </reaction>
</comment>
<dbReference type="SMART" id="SM00387">
    <property type="entry name" value="HATPase_c"/>
    <property type="match status" value="1"/>
</dbReference>
<dbReference type="InterPro" id="IPR052162">
    <property type="entry name" value="Sensor_kinase/Photoreceptor"/>
</dbReference>
<organism evidence="10 11">
    <name type="scientific">Aquimarina spongiae</name>
    <dbReference type="NCBI Taxonomy" id="570521"/>
    <lineage>
        <taxon>Bacteria</taxon>
        <taxon>Pseudomonadati</taxon>
        <taxon>Bacteroidota</taxon>
        <taxon>Flavobacteriia</taxon>
        <taxon>Flavobacteriales</taxon>
        <taxon>Flavobacteriaceae</taxon>
        <taxon>Aquimarina</taxon>
    </lineage>
</organism>
<keyword evidence="11" id="KW-1185">Reference proteome</keyword>
<name>A0A1M6GF17_9FLAO</name>
<evidence type="ECO:0000256" key="5">
    <source>
        <dbReference type="ARBA" id="ARBA00022777"/>
    </source>
</evidence>
<keyword evidence="5 10" id="KW-0418">Kinase</keyword>
<dbReference type="PRINTS" id="PR00344">
    <property type="entry name" value="BCTRLSENSOR"/>
</dbReference>
<dbReference type="Pfam" id="PF02518">
    <property type="entry name" value="HATPase_c"/>
    <property type="match status" value="1"/>
</dbReference>
<dbReference type="STRING" id="570521.SAMN04488508_105242"/>
<evidence type="ECO:0000256" key="4">
    <source>
        <dbReference type="ARBA" id="ARBA00022679"/>
    </source>
</evidence>
<dbReference type="Pfam" id="PF13689">
    <property type="entry name" value="DUF4154"/>
    <property type="match status" value="1"/>
</dbReference>
<dbReference type="InterPro" id="IPR005467">
    <property type="entry name" value="His_kinase_dom"/>
</dbReference>
<keyword evidence="8" id="KW-0472">Membrane</keyword>
<evidence type="ECO:0000313" key="11">
    <source>
        <dbReference type="Proteomes" id="UP000184432"/>
    </source>
</evidence>
<dbReference type="PANTHER" id="PTHR43304:SF1">
    <property type="entry name" value="PAC DOMAIN-CONTAINING PROTEIN"/>
    <property type="match status" value="1"/>
</dbReference>